<gene>
    <name evidence="1" type="ORF">HMPREF1052_0382</name>
</gene>
<evidence type="ECO:0000313" key="1">
    <source>
        <dbReference type="EMBL" id="EIJ69008.1"/>
    </source>
</evidence>
<dbReference type="AlphaFoldDB" id="I3DBB5"/>
<dbReference type="PATRIC" id="fig|1095749.3.peg.1319"/>
<dbReference type="InterPro" id="IPR011013">
    <property type="entry name" value="Gal_mutarotase_sf_dom"/>
</dbReference>
<reference evidence="1 2" key="1">
    <citation type="submission" date="2012-03" db="EMBL/GenBank/DDBJ databases">
        <authorList>
            <person name="Harkins D.M."/>
            <person name="Madupu R."/>
            <person name="Durkin A.S."/>
            <person name="Torralba M."/>
            <person name="Methe B."/>
            <person name="Sutton G.G."/>
            <person name="Nelson K.E."/>
        </authorList>
    </citation>
    <scope>NUCLEOTIDE SEQUENCE [LARGE SCALE GENOMIC DNA]</scope>
    <source>
        <strain evidence="1 2">CCUG 2042</strain>
    </source>
</reference>
<dbReference type="Pfam" id="PF14486">
    <property type="entry name" value="DUF4432"/>
    <property type="match status" value="1"/>
</dbReference>
<evidence type="ECO:0000313" key="2">
    <source>
        <dbReference type="Proteomes" id="UP000006457"/>
    </source>
</evidence>
<dbReference type="RefSeq" id="WP_005760737.1">
    <property type="nucleotide sequence ID" value="NZ_AJSX01000033.1"/>
</dbReference>
<comment type="caution">
    <text evidence="1">The sequence shown here is derived from an EMBL/GenBank/DDBJ whole genome shotgun (WGS) entry which is preliminary data.</text>
</comment>
<dbReference type="Proteomes" id="UP000006457">
    <property type="component" value="Unassembled WGS sequence"/>
</dbReference>
<dbReference type="CDD" id="cd09269">
    <property type="entry name" value="deoxyribose_mutarotase"/>
    <property type="match status" value="1"/>
</dbReference>
<dbReference type="InterPro" id="IPR014718">
    <property type="entry name" value="GH-type_carb-bd"/>
</dbReference>
<accession>I3DBB5</accession>
<dbReference type="SUPFAM" id="SSF74650">
    <property type="entry name" value="Galactose mutarotase-like"/>
    <property type="match status" value="1"/>
</dbReference>
<dbReference type="EMBL" id="AJSX01000033">
    <property type="protein sequence ID" value="EIJ69008.1"/>
    <property type="molecule type" value="Genomic_DNA"/>
</dbReference>
<dbReference type="GO" id="GO:0003824">
    <property type="term" value="F:catalytic activity"/>
    <property type="evidence" value="ECO:0007669"/>
    <property type="project" value="InterPro"/>
</dbReference>
<dbReference type="GO" id="GO:0030246">
    <property type="term" value="F:carbohydrate binding"/>
    <property type="evidence" value="ECO:0007669"/>
    <property type="project" value="InterPro"/>
</dbReference>
<dbReference type="InterPro" id="IPR027839">
    <property type="entry name" value="DUF4432"/>
</dbReference>
<evidence type="ECO:0008006" key="3">
    <source>
        <dbReference type="Google" id="ProtNLM"/>
    </source>
</evidence>
<sequence>MKSVIYLCKEQFSHEERVIFENDQLSAVSFKYNSGIEAIKLINSKGFVTVLPFYGQIIWDAEFNGQTLKMKNMYSEPKIGTTIVDTYGCFAFHSGLIRNGCPAPEDDHPLHGEMPCAQMDKAWLIIDENSLAISGEVEYVKGFGDHYLAKPEVVLKADSTLFDINMQVTNLASVEMPLQYMCHMNYCYEHGASFSQNIPDSAVKLRQTIPAHVKPTPQWLAFNEEIKQGKYVLSSLENDEMYNPEIVFFMDNLQQYQTQLEYRMHSPKGHCYLTTFSSQEFNYATRWILYNADQQVGAFVLPATCRPEGHLAAKKAGSLIMMKPYETRRFSVTTGIE</sequence>
<proteinExistence type="predicted"/>
<dbReference type="Gene3D" id="2.70.98.10">
    <property type="match status" value="1"/>
</dbReference>
<name>I3DBB5_9PAST</name>
<dbReference type="GO" id="GO:0005975">
    <property type="term" value="P:carbohydrate metabolic process"/>
    <property type="evidence" value="ECO:0007669"/>
    <property type="project" value="InterPro"/>
</dbReference>
<dbReference type="eggNOG" id="ENOG502Z97R">
    <property type="taxonomic scope" value="Bacteria"/>
</dbReference>
<protein>
    <recommendedName>
        <fullName evidence="3">PF14486 domain protein</fullName>
    </recommendedName>
</protein>
<organism evidence="1 2">
    <name type="scientific">Pasteurella bettyae CCUG 2042</name>
    <dbReference type="NCBI Taxonomy" id="1095749"/>
    <lineage>
        <taxon>Bacteria</taxon>
        <taxon>Pseudomonadati</taxon>
        <taxon>Pseudomonadota</taxon>
        <taxon>Gammaproteobacteria</taxon>
        <taxon>Pasteurellales</taxon>
        <taxon>Pasteurellaceae</taxon>
        <taxon>Pasteurella</taxon>
    </lineage>
</organism>
<keyword evidence="2" id="KW-1185">Reference proteome</keyword>
<dbReference type="OrthoDB" id="146552at2"/>